<keyword evidence="2" id="KW-1185">Reference proteome</keyword>
<protein>
    <submittedName>
        <fullName evidence="1">Uncharacterized protein</fullName>
    </submittedName>
</protein>
<name>A0AAD6AFR4_9TELE</name>
<reference evidence="1" key="1">
    <citation type="submission" date="2022-11" db="EMBL/GenBank/DDBJ databases">
        <title>Chromosome-level genome of Pogonophryne albipinna.</title>
        <authorList>
            <person name="Jo E."/>
        </authorList>
    </citation>
    <scope>NUCLEOTIDE SEQUENCE</scope>
    <source>
        <strain evidence="1">SGF0006</strain>
        <tissue evidence="1">Muscle</tissue>
    </source>
</reference>
<accession>A0AAD6AFR4</accession>
<dbReference type="EMBL" id="JAPTMU010000023">
    <property type="protein sequence ID" value="KAJ4923978.1"/>
    <property type="molecule type" value="Genomic_DNA"/>
</dbReference>
<feature type="non-terminal residue" evidence="1">
    <location>
        <position position="1"/>
    </location>
</feature>
<evidence type="ECO:0000313" key="1">
    <source>
        <dbReference type="EMBL" id="KAJ4923978.1"/>
    </source>
</evidence>
<comment type="caution">
    <text evidence="1">The sequence shown here is derived from an EMBL/GenBank/DDBJ whole genome shotgun (WGS) entry which is preliminary data.</text>
</comment>
<gene>
    <name evidence="1" type="ORF">JOQ06_000220</name>
</gene>
<sequence length="50" mass="5125">ADSQILNSRIPSPSGSPPLSRVSVCATQVGQSVLSVGSKSFILWLGGVLK</sequence>
<organism evidence="1 2">
    <name type="scientific">Pogonophryne albipinna</name>
    <dbReference type="NCBI Taxonomy" id="1090488"/>
    <lineage>
        <taxon>Eukaryota</taxon>
        <taxon>Metazoa</taxon>
        <taxon>Chordata</taxon>
        <taxon>Craniata</taxon>
        <taxon>Vertebrata</taxon>
        <taxon>Euteleostomi</taxon>
        <taxon>Actinopterygii</taxon>
        <taxon>Neopterygii</taxon>
        <taxon>Teleostei</taxon>
        <taxon>Neoteleostei</taxon>
        <taxon>Acanthomorphata</taxon>
        <taxon>Eupercaria</taxon>
        <taxon>Perciformes</taxon>
        <taxon>Notothenioidei</taxon>
        <taxon>Pogonophryne</taxon>
    </lineage>
</organism>
<feature type="non-terminal residue" evidence="1">
    <location>
        <position position="50"/>
    </location>
</feature>
<proteinExistence type="predicted"/>
<evidence type="ECO:0000313" key="2">
    <source>
        <dbReference type="Proteomes" id="UP001219934"/>
    </source>
</evidence>
<dbReference type="Proteomes" id="UP001219934">
    <property type="component" value="Unassembled WGS sequence"/>
</dbReference>
<dbReference type="AlphaFoldDB" id="A0AAD6AFR4"/>